<accession>A0A1G8L3M4</accession>
<dbReference type="PANTHER" id="PTHR43000">
    <property type="entry name" value="DTDP-D-GLUCOSE 4,6-DEHYDRATASE-RELATED"/>
    <property type="match status" value="1"/>
</dbReference>
<dbReference type="InterPro" id="IPR020904">
    <property type="entry name" value="Sc_DH/Rdtase_CS"/>
</dbReference>
<organism evidence="2 3">
    <name type="scientific">Mesorhizobium muleiense</name>
    <dbReference type="NCBI Taxonomy" id="1004279"/>
    <lineage>
        <taxon>Bacteria</taxon>
        <taxon>Pseudomonadati</taxon>
        <taxon>Pseudomonadota</taxon>
        <taxon>Alphaproteobacteria</taxon>
        <taxon>Hyphomicrobiales</taxon>
        <taxon>Phyllobacteriaceae</taxon>
        <taxon>Mesorhizobium</taxon>
    </lineage>
</organism>
<proteinExistence type="predicted"/>
<dbReference type="InterPro" id="IPR036291">
    <property type="entry name" value="NAD(P)-bd_dom_sf"/>
</dbReference>
<dbReference type="InterPro" id="IPR016040">
    <property type="entry name" value="NAD(P)-bd_dom"/>
</dbReference>
<dbReference type="RefSeq" id="WP_091591044.1">
    <property type="nucleotide sequence ID" value="NZ_FNEE01000002.1"/>
</dbReference>
<dbReference type="CDD" id="cd05257">
    <property type="entry name" value="Arna_like_SDR_e"/>
    <property type="match status" value="1"/>
</dbReference>
<dbReference type="PROSITE" id="PS00061">
    <property type="entry name" value="ADH_SHORT"/>
    <property type="match status" value="1"/>
</dbReference>
<dbReference type="SUPFAM" id="SSF51735">
    <property type="entry name" value="NAD(P)-binding Rossmann-fold domains"/>
    <property type="match status" value="1"/>
</dbReference>
<keyword evidence="3" id="KW-1185">Reference proteome</keyword>
<feature type="domain" description="NAD(P)-binding" evidence="1">
    <location>
        <begin position="22"/>
        <end position="324"/>
    </location>
</feature>
<evidence type="ECO:0000313" key="3">
    <source>
        <dbReference type="Proteomes" id="UP000198894"/>
    </source>
</evidence>
<evidence type="ECO:0000313" key="2">
    <source>
        <dbReference type="EMBL" id="SDI50276.1"/>
    </source>
</evidence>
<dbReference type="InterPro" id="IPR045869">
    <property type="entry name" value="Arna-like_SDR_e"/>
</dbReference>
<dbReference type="Gene3D" id="3.90.25.10">
    <property type="entry name" value="UDP-galactose 4-epimerase, domain 1"/>
    <property type="match status" value="1"/>
</dbReference>
<name>A0A1G8L3M4_9HYPH</name>
<sequence length="348" mass="37826">MEHVLGSPQQSNGSGYSGTKVLVTGADGFIGSHLTEHLVALRADVTALAQYNSFDAHGWLDELPIEVTSKLKIVRGDVRDAAFVSRLLAEQDIVFHLAALISIPHSYIAAQSYVDTNIIGSLNVLEAAREHQVRRVVQTSTSEVYGTAMSVPISEAHPLQGQSPYSASKIGADMMAEAYARSFDVPVVVLRPFNTFGPRQSERAVIPTIVRQVLDPDVSTVRLGDTSTSRDFTYVADTVAAFLAIGASPAIEFGRPYNAGSGKAITIGELIELVMTLADRRKPIEQDAGRLRPANSEVRALLADSARFINATGWRPHVDLSEGLVSTIAYWRERFAEKSVRRENTHIA</sequence>
<gene>
    <name evidence="2" type="ORF">SAMN05428953_102130</name>
</gene>
<dbReference type="Pfam" id="PF16363">
    <property type="entry name" value="GDP_Man_Dehyd"/>
    <property type="match status" value="1"/>
</dbReference>
<protein>
    <submittedName>
        <fullName evidence="2">UDP-glucose 4-epimerase</fullName>
    </submittedName>
</protein>
<dbReference type="Proteomes" id="UP000198894">
    <property type="component" value="Unassembled WGS sequence"/>
</dbReference>
<dbReference type="AlphaFoldDB" id="A0A1G8L3M4"/>
<dbReference type="GO" id="GO:0016831">
    <property type="term" value="F:carboxy-lyase activity"/>
    <property type="evidence" value="ECO:0007669"/>
    <property type="project" value="InterPro"/>
</dbReference>
<dbReference type="Gene3D" id="3.40.50.720">
    <property type="entry name" value="NAD(P)-binding Rossmann-like Domain"/>
    <property type="match status" value="1"/>
</dbReference>
<dbReference type="EMBL" id="FNEE01000002">
    <property type="protein sequence ID" value="SDI50276.1"/>
    <property type="molecule type" value="Genomic_DNA"/>
</dbReference>
<reference evidence="3" key="1">
    <citation type="submission" date="2016-10" db="EMBL/GenBank/DDBJ databases">
        <authorList>
            <person name="Varghese N."/>
            <person name="Submissions S."/>
        </authorList>
    </citation>
    <scope>NUCLEOTIDE SEQUENCE [LARGE SCALE GENOMIC DNA]</scope>
    <source>
        <strain evidence="3">CGMCC 1.11022</strain>
    </source>
</reference>
<evidence type="ECO:0000259" key="1">
    <source>
        <dbReference type="Pfam" id="PF16363"/>
    </source>
</evidence>